<dbReference type="GO" id="GO:0035494">
    <property type="term" value="P:SNARE complex disassembly"/>
    <property type="evidence" value="ECO:0007669"/>
    <property type="project" value="InterPro"/>
</dbReference>
<keyword evidence="6" id="KW-1185">Reference proteome</keyword>
<comment type="caution">
    <text evidence="5">The sequence shown here is derived from an EMBL/GenBank/DDBJ whole genome shotgun (WGS) entry which is preliminary data.</text>
</comment>
<name>A0AAD3S7S9_NEPGR</name>
<dbReference type="GO" id="GO:0006891">
    <property type="term" value="P:intra-Golgi vesicle-mediated transport"/>
    <property type="evidence" value="ECO:0007669"/>
    <property type="project" value="TreeGrafter"/>
</dbReference>
<evidence type="ECO:0000313" key="5">
    <source>
        <dbReference type="EMBL" id="GMH05646.1"/>
    </source>
</evidence>
<dbReference type="GO" id="GO:0046872">
    <property type="term" value="F:metal ion binding"/>
    <property type="evidence" value="ECO:0007669"/>
    <property type="project" value="UniProtKB-UniRule"/>
</dbReference>
<evidence type="ECO:0000313" key="6">
    <source>
        <dbReference type="Proteomes" id="UP001279734"/>
    </source>
</evidence>
<comment type="similarity">
    <text evidence="1 4">Belongs to the AAA ATPase family.</text>
</comment>
<dbReference type="Proteomes" id="UP001279734">
    <property type="component" value="Unassembled WGS sequence"/>
</dbReference>
<evidence type="ECO:0000256" key="3">
    <source>
        <dbReference type="ARBA" id="ARBA00022840"/>
    </source>
</evidence>
<keyword evidence="4" id="KW-0653">Protein transport</keyword>
<dbReference type="GO" id="GO:0043001">
    <property type="term" value="P:Golgi to plasma membrane protein transport"/>
    <property type="evidence" value="ECO:0007669"/>
    <property type="project" value="TreeGrafter"/>
</dbReference>
<dbReference type="GO" id="GO:0005795">
    <property type="term" value="C:Golgi stack"/>
    <property type="evidence" value="ECO:0007669"/>
    <property type="project" value="TreeGrafter"/>
</dbReference>
<dbReference type="EC" id="3.6.4.6" evidence="4"/>
<dbReference type="GO" id="GO:0016887">
    <property type="term" value="F:ATP hydrolysis activity"/>
    <property type="evidence" value="ECO:0007669"/>
    <property type="project" value="InterPro"/>
</dbReference>
<dbReference type="PANTHER" id="PTHR23078">
    <property type="entry name" value="VESICULAR-FUSION PROTEIN NSF"/>
    <property type="match status" value="1"/>
</dbReference>
<dbReference type="PANTHER" id="PTHR23078:SF3">
    <property type="entry name" value="VESICLE-FUSING ATPASE"/>
    <property type="match status" value="1"/>
</dbReference>
<comment type="cofactor">
    <cofactor evidence="4">
        <name>Mg(2+)</name>
        <dbReference type="ChEBI" id="CHEBI:18420"/>
    </cofactor>
    <text evidence="4">Binds 1 Mg(2+) ion per subunit.</text>
</comment>
<evidence type="ECO:0000256" key="2">
    <source>
        <dbReference type="ARBA" id="ARBA00022741"/>
    </source>
</evidence>
<proteinExistence type="inferred from homology"/>
<sequence length="117" mass="13154">MTNRKDLIDEALLRPGCLEVLVEIRLPDEAGHLQILKIHTNKMKENSFLAPDVNLQELAARTTNYVEAELEGVAKSAMQLSMDNLTKPVDVENMEVTMEDFLNVLQEVESGFGGLRR</sequence>
<keyword evidence="4" id="KW-0378">Hydrolase</keyword>
<dbReference type="InterPro" id="IPR039812">
    <property type="entry name" value="Vesicle-fus_ATPase"/>
</dbReference>
<gene>
    <name evidence="5" type="ORF">Nepgr_007486</name>
</gene>
<keyword evidence="4" id="KW-0813">Transport</keyword>
<keyword evidence="4" id="KW-0963">Cytoplasm</keyword>
<keyword evidence="2 4" id="KW-0547">Nucleotide-binding</keyword>
<dbReference type="Gene3D" id="3.40.50.300">
    <property type="entry name" value="P-loop containing nucleotide triphosphate hydrolases"/>
    <property type="match status" value="1"/>
</dbReference>
<keyword evidence="4" id="KW-0460">Magnesium</keyword>
<dbReference type="SUPFAM" id="SSF52540">
    <property type="entry name" value="P-loop containing nucleoside triphosphate hydrolases"/>
    <property type="match status" value="1"/>
</dbReference>
<organism evidence="5 6">
    <name type="scientific">Nepenthes gracilis</name>
    <name type="common">Slender pitcher plant</name>
    <dbReference type="NCBI Taxonomy" id="150966"/>
    <lineage>
        <taxon>Eukaryota</taxon>
        <taxon>Viridiplantae</taxon>
        <taxon>Streptophyta</taxon>
        <taxon>Embryophyta</taxon>
        <taxon>Tracheophyta</taxon>
        <taxon>Spermatophyta</taxon>
        <taxon>Magnoliopsida</taxon>
        <taxon>eudicotyledons</taxon>
        <taxon>Gunneridae</taxon>
        <taxon>Pentapetalae</taxon>
        <taxon>Caryophyllales</taxon>
        <taxon>Nepenthaceae</taxon>
        <taxon>Nepenthes</taxon>
    </lineage>
</organism>
<dbReference type="Gene3D" id="1.10.8.60">
    <property type="match status" value="1"/>
</dbReference>
<comment type="catalytic activity">
    <reaction evidence="4">
        <text>ATP + H2O = ADP + phosphate + H(+)</text>
        <dbReference type="Rhea" id="RHEA:13065"/>
        <dbReference type="ChEBI" id="CHEBI:15377"/>
        <dbReference type="ChEBI" id="CHEBI:15378"/>
        <dbReference type="ChEBI" id="CHEBI:30616"/>
        <dbReference type="ChEBI" id="CHEBI:43474"/>
        <dbReference type="ChEBI" id="CHEBI:456216"/>
        <dbReference type="EC" id="3.6.4.6"/>
    </reaction>
</comment>
<dbReference type="InterPro" id="IPR027417">
    <property type="entry name" value="P-loop_NTPase"/>
</dbReference>
<keyword evidence="3 4" id="KW-0067">ATP-binding</keyword>
<keyword evidence="4" id="KW-0479">Metal-binding</keyword>
<comment type="subcellular location">
    <subcellularLocation>
        <location evidence="4">Cytoplasm</location>
    </subcellularLocation>
</comment>
<accession>A0AAD3S7S9</accession>
<keyword evidence="4" id="KW-0931">ER-Golgi transport</keyword>
<evidence type="ECO:0000256" key="4">
    <source>
        <dbReference type="RuleBase" id="RU367045"/>
    </source>
</evidence>
<evidence type="ECO:0000256" key="1">
    <source>
        <dbReference type="ARBA" id="ARBA00006914"/>
    </source>
</evidence>
<reference evidence="5" key="1">
    <citation type="submission" date="2023-05" db="EMBL/GenBank/DDBJ databases">
        <title>Nepenthes gracilis genome sequencing.</title>
        <authorList>
            <person name="Fukushima K."/>
        </authorList>
    </citation>
    <scope>NUCLEOTIDE SEQUENCE</scope>
    <source>
        <strain evidence="5">SING2019-196</strain>
    </source>
</reference>
<dbReference type="EMBL" id="BSYO01000006">
    <property type="protein sequence ID" value="GMH05646.1"/>
    <property type="molecule type" value="Genomic_DNA"/>
</dbReference>
<protein>
    <recommendedName>
        <fullName evidence="4">Vesicle-fusing ATPase</fullName>
        <ecNumber evidence="4">3.6.4.6</ecNumber>
    </recommendedName>
</protein>
<dbReference type="GO" id="GO:0005524">
    <property type="term" value="F:ATP binding"/>
    <property type="evidence" value="ECO:0007669"/>
    <property type="project" value="UniProtKB-UniRule"/>
</dbReference>
<comment type="function">
    <text evidence="4">Required for vesicle-mediated transport. Catalyzes the fusion of transport vesicles within the Golgi cisternae. Is also required for transport from the endoplasmic reticulum to the Golgi stack. Seems to function as a fusion protein required for the delivery of cargo proteins to all compartments of the Golgi stack independent of vesicle origin.</text>
</comment>
<dbReference type="AlphaFoldDB" id="A0AAD3S7S9"/>